<feature type="region of interest" description="Disordered" evidence="2">
    <location>
        <begin position="1"/>
        <end position="130"/>
    </location>
</feature>
<dbReference type="Proteomes" id="UP000250572">
    <property type="component" value="Unassembled WGS sequence"/>
</dbReference>
<proteinExistence type="inferred from homology"/>
<dbReference type="GO" id="GO:0016020">
    <property type="term" value="C:membrane"/>
    <property type="evidence" value="ECO:0007669"/>
    <property type="project" value="TreeGrafter"/>
</dbReference>
<keyword evidence="3" id="KW-0472">Membrane</keyword>
<keyword evidence="3" id="KW-0812">Transmembrane</keyword>
<dbReference type="STRING" id="33528.ENSGAFP00000031136"/>
<feature type="compositionally biased region" description="Polar residues" evidence="2">
    <location>
        <begin position="214"/>
        <end position="223"/>
    </location>
</feature>
<feature type="compositionally biased region" description="Basic and acidic residues" evidence="2">
    <location>
        <begin position="57"/>
        <end position="71"/>
    </location>
</feature>
<feature type="compositionally biased region" description="Basic residues" evidence="2">
    <location>
        <begin position="360"/>
        <end position="370"/>
    </location>
</feature>
<evidence type="ECO:0000256" key="1">
    <source>
        <dbReference type="ARBA" id="ARBA00010090"/>
    </source>
</evidence>
<dbReference type="PANTHER" id="PTHR14096">
    <property type="entry name" value="APOLIPOPROTEIN L"/>
    <property type="match status" value="1"/>
</dbReference>
<feature type="transmembrane region" description="Helical" evidence="3">
    <location>
        <begin position="1220"/>
        <end position="1243"/>
    </location>
</feature>
<comment type="caution">
    <text evidence="4">The sequence shown here is derived from an EMBL/GenBank/DDBJ whole genome shotgun (WGS) entry which is preliminary data.</text>
</comment>
<feature type="region of interest" description="Disordered" evidence="2">
    <location>
        <begin position="164"/>
        <end position="522"/>
    </location>
</feature>
<feature type="transmembrane region" description="Helical" evidence="3">
    <location>
        <begin position="779"/>
        <end position="800"/>
    </location>
</feature>
<evidence type="ECO:0000256" key="3">
    <source>
        <dbReference type="SAM" id="Phobius"/>
    </source>
</evidence>
<feature type="compositionally biased region" description="Low complexity" evidence="2">
    <location>
        <begin position="342"/>
        <end position="356"/>
    </location>
</feature>
<comment type="similarity">
    <text evidence="1">Belongs to the apolipoprotein L family.</text>
</comment>
<dbReference type="Pfam" id="PF05461">
    <property type="entry name" value="ApoL"/>
    <property type="match status" value="2"/>
</dbReference>
<sequence>EASISSHHPELSASSDSLTDNKSSKDKSGMFGGILKRSPRPGHTRRPSQDLLDFPGCDEHHSESTNTKEDLSAQSELSKSSDSLSKTKESSGFGAIFKNPFGARAPSQEDLTAASEVSESSENLSENHTKEKGFFGGMFKKKVARSQSQDDLSVDEELSVNFSEKPSKGGVAAKILKNPFTSSAQEKEKTENVGDRDEISSAALKPKTKKSGFSAVTKTTFYSEKQKDTEVTQTSAENGKQSENKADLVKSNLIQTERKEKGETPPVLRRPRAEAMKTTSMHDMEKPKPEEKEKLPREKKGKPSEPPVVPPRPSEEFKKAAVVTFQEMSKTVRHRKKDKQEQSQSGEEANGEESNGTKPAKVKNQKHHHGLLPQVGFKAGSDDEGLKDEESLPKEEDKDEDKEKPEKSKVKKPKKHNPFMPRIKGASDDEGLKDEDESSSKEEIKNDKEKPEKGASDDEELKDKEESSIKEEIKEDGDKENMDKPKVKKPKKHNPFMPQIKAKVIQKNRPGGAEAENAEPQRSLFDQLEDFRMEPSRPDEGQDVEDLMDWWNNVESWEDTPQDDDMTEKEEAKAFAVTAEKLQKGIRVFNKLFSERAESLWQHVIDLNTIADGLDKFNKKTKIAQITGGSTSAIGGITTITGLALAPFTMGTSLIITAVGLGVATAGGLTSAGAGISNQVNNSLDRKKVEKIVEDYQEKIDDLNKCLKFIKQGIENLRKFDLIKMKKTAYNQDFPALTSQFYEDGAMAGKAILINANEIMRVVQIANVAGSTAARAVQIASMATGVLTGLFVGMDIYYVAKDSKELKKGAKSEFAAKIREVTTQLHDGLVELNTIREELHRTTPEGNADCGQTSHKEGMDEKKETKTCLGKRRSQQQKINADTEDMDTERRLSASSENLTDPTGPKEKKGGLAGIFKRSSSFGNLLDEDKNIFSGMFKRSAKPAEEGSNATGENTTLFGSTEDLLEANPAKEKTGGFTGFFKKSPKPSPRSVATEDPLTKQLSSSWDSLTEAGNDNSSSRQELSASTDNLCDTSSTTKVVSFRVKKTLPRMFKEKSSEMPVIEESVEMENLNTPQESTVVVEPVEMAAYPTEESVTQMEQINGRICFQENNELMEWWNSVKGWTEWNETSNFQEEDEQIAMQQAADRVYMAARVFVHFFNQRGASLQHRILELLSMADAADEFHRKTVSAAVGGGVASVAGSVATITGLILAPFTFGTSIIVTAVGIGVATAGSITSATANITDTVHSNMDRKKVEKMIQGYQEEIQDIRKCLEFVQEGMNTLEEWDFEKYSESAAKKALNHNIKHVMKEGGRAGKALMINTDKLISTVQILGAAGGAAKAVKAVSVTTGVMSALFLALDIFFLAKDSHTLHKGAKTKFAAKIRQVCKDLQEGLLELNKVKTQLQKTMDGVEVEEYEDIEEVEVEVEDEFESDPKKLAELEQEIDFLEEKLGKKEEEVEPKKSKETTASDIFKIKKEKKEEKSMKEKDVEEKKEDEEPKKSKESVLDMFKIKKKEEKSVKEQEMEEEEKEPKKSKESALDMFKIKKEKKEENTGEMEEKKENEEPKKSKESVLDMFKIKKKEEKSMKEHEVEEKEEKVEPKKSKEMTALDFFKIKKEKKEEKHVKENDVEDKREDEEPKKSKESVLDMFKIKKEKKEEKSVKEQEVEEKDKGEKMSESKSEKKVNETSVKAEKDVLKKQFEKGSKKEKEPGNQTSSGKKPEEKPEKSKEPNKTPEIKTKPENEQKERTIQHAEEEKSQRRTETSRRHSSRSEKDREKHERREERGSHHRDRESWRRRGEEETGREDLHRSHRDEESPRERKTSHHVRENEERSGRVENAR</sequence>
<name>A0A315W290_GAMAF</name>
<feature type="region of interest" description="Disordered" evidence="2">
    <location>
        <begin position="942"/>
        <end position="1032"/>
    </location>
</feature>
<feature type="compositionally biased region" description="Basic and acidic residues" evidence="2">
    <location>
        <begin position="388"/>
        <end position="408"/>
    </location>
</feature>
<feature type="transmembrane region" description="Helical" evidence="3">
    <location>
        <begin position="1344"/>
        <end position="1365"/>
    </location>
</feature>
<evidence type="ECO:0000256" key="2">
    <source>
        <dbReference type="SAM" id="MobiDB-lite"/>
    </source>
</evidence>
<feature type="compositionally biased region" description="Acidic residues" evidence="2">
    <location>
        <begin position="428"/>
        <end position="437"/>
    </location>
</feature>
<feature type="region of interest" description="Disordered" evidence="2">
    <location>
        <begin position="841"/>
        <end position="912"/>
    </location>
</feature>
<dbReference type="GO" id="GO:0005576">
    <property type="term" value="C:extracellular region"/>
    <property type="evidence" value="ECO:0007669"/>
    <property type="project" value="InterPro"/>
</dbReference>
<feature type="compositionally biased region" description="Polar residues" evidence="2">
    <location>
        <begin position="1000"/>
        <end position="1032"/>
    </location>
</feature>
<evidence type="ECO:0000313" key="5">
    <source>
        <dbReference type="Proteomes" id="UP000250572"/>
    </source>
</evidence>
<organism evidence="4 5">
    <name type="scientific">Gambusia affinis</name>
    <name type="common">Western mosquitofish</name>
    <name type="synonym">Heterandria affinis</name>
    <dbReference type="NCBI Taxonomy" id="33528"/>
    <lineage>
        <taxon>Eukaryota</taxon>
        <taxon>Metazoa</taxon>
        <taxon>Chordata</taxon>
        <taxon>Craniata</taxon>
        <taxon>Vertebrata</taxon>
        <taxon>Euteleostomi</taxon>
        <taxon>Actinopterygii</taxon>
        <taxon>Neopterygii</taxon>
        <taxon>Teleostei</taxon>
        <taxon>Neoteleostei</taxon>
        <taxon>Acanthomorphata</taxon>
        <taxon>Ovalentaria</taxon>
        <taxon>Atherinomorphae</taxon>
        <taxon>Cyprinodontiformes</taxon>
        <taxon>Poeciliidae</taxon>
        <taxon>Poeciliinae</taxon>
        <taxon>Gambusia</taxon>
    </lineage>
</organism>
<feature type="compositionally biased region" description="Basic and acidic residues" evidence="2">
    <location>
        <begin position="185"/>
        <end position="199"/>
    </location>
</feature>
<feature type="region of interest" description="Disordered" evidence="2">
    <location>
        <begin position="1455"/>
        <end position="1840"/>
    </location>
</feature>
<feature type="compositionally biased region" description="Polar residues" evidence="2">
    <location>
        <begin position="1"/>
        <end position="21"/>
    </location>
</feature>
<feature type="compositionally biased region" description="Low complexity" evidence="2">
    <location>
        <begin position="72"/>
        <end position="84"/>
    </location>
</feature>
<feature type="compositionally biased region" description="Polar residues" evidence="2">
    <location>
        <begin position="948"/>
        <end position="959"/>
    </location>
</feature>
<feature type="compositionally biased region" description="Low complexity" evidence="2">
    <location>
        <begin position="115"/>
        <end position="124"/>
    </location>
</feature>
<dbReference type="GO" id="GO:0008289">
    <property type="term" value="F:lipid binding"/>
    <property type="evidence" value="ECO:0007669"/>
    <property type="project" value="InterPro"/>
</dbReference>
<evidence type="ECO:0000313" key="4">
    <source>
        <dbReference type="EMBL" id="PWA30102.1"/>
    </source>
</evidence>
<dbReference type="GO" id="GO:0042157">
    <property type="term" value="P:lipoprotein metabolic process"/>
    <property type="evidence" value="ECO:0007669"/>
    <property type="project" value="InterPro"/>
</dbReference>
<accession>A0A315W290</accession>
<reference evidence="4 5" key="1">
    <citation type="journal article" date="2018" name="G3 (Bethesda)">
        <title>A High-Quality Reference Genome for the Invasive Mosquitofish Gambusia affinis Using a Chicago Library.</title>
        <authorList>
            <person name="Hoffberg S.L."/>
            <person name="Troendle N.J."/>
            <person name="Glenn T.C."/>
            <person name="Mahmud O."/>
            <person name="Louha S."/>
            <person name="Chalopin D."/>
            <person name="Bennetzen J.L."/>
            <person name="Mauricio R."/>
        </authorList>
    </citation>
    <scope>NUCLEOTIDE SEQUENCE [LARGE SCALE GENOMIC DNA]</scope>
    <source>
        <strain evidence="4">NE01/NJP1002.9</strain>
        <tissue evidence="4">Muscle</tissue>
    </source>
</reference>
<dbReference type="InterPro" id="IPR008405">
    <property type="entry name" value="ApoL"/>
</dbReference>
<feature type="compositionally biased region" description="Basic and acidic residues" evidence="2">
    <location>
        <begin position="1455"/>
        <end position="1522"/>
    </location>
</feature>
<keyword evidence="3" id="KW-1133">Transmembrane helix</keyword>
<feature type="compositionally biased region" description="Basic and acidic residues" evidence="2">
    <location>
        <begin position="1529"/>
        <end position="1710"/>
    </location>
</feature>
<dbReference type="GO" id="GO:0006869">
    <property type="term" value="P:lipid transport"/>
    <property type="evidence" value="ECO:0007669"/>
    <property type="project" value="InterPro"/>
</dbReference>
<feature type="compositionally biased region" description="Basic and acidic residues" evidence="2">
    <location>
        <begin position="271"/>
        <end position="303"/>
    </location>
</feature>
<feature type="compositionally biased region" description="Basic residues" evidence="2">
    <location>
        <begin position="37"/>
        <end position="46"/>
    </location>
</feature>
<protein>
    <submittedName>
        <fullName evidence="4">Uncharacterized protein</fullName>
    </submittedName>
</protein>
<feature type="compositionally biased region" description="Basic and acidic residues" evidence="2">
    <location>
        <begin position="438"/>
        <end position="485"/>
    </location>
</feature>
<feature type="transmembrane region" description="Helical" evidence="3">
    <location>
        <begin position="1190"/>
        <end position="1214"/>
    </location>
</feature>
<feature type="compositionally biased region" description="Basic and acidic residues" evidence="2">
    <location>
        <begin position="1718"/>
        <end position="1840"/>
    </location>
</feature>
<dbReference type="PANTHER" id="PTHR14096:SF59">
    <property type="entry name" value="APOLIPOPROTEIN L, 1 ISOFORM X1"/>
    <property type="match status" value="1"/>
</dbReference>
<feature type="compositionally biased region" description="Basic and acidic residues" evidence="2">
    <location>
        <begin position="854"/>
        <end position="866"/>
    </location>
</feature>
<keyword evidence="5" id="KW-1185">Reference proteome</keyword>
<feature type="non-terminal residue" evidence="4">
    <location>
        <position position="1"/>
    </location>
</feature>
<feature type="non-terminal residue" evidence="4">
    <location>
        <position position="1840"/>
    </location>
</feature>
<dbReference type="EMBL" id="NHOQ01000466">
    <property type="protein sequence ID" value="PWA30102.1"/>
    <property type="molecule type" value="Genomic_DNA"/>
</dbReference>
<gene>
    <name evidence="4" type="ORF">CCH79_00009699</name>
</gene>